<keyword evidence="3" id="KW-1185">Reference proteome</keyword>
<sequence length="138" mass="15012">MAKPRLLTGGNPQIPKGLGDAPVRAYIDALEGWKRQACEDLDRVISRSIPGVRKAVKWNSPFYGPAGGDYVVSYHVMTRYVKVAFFAGASLDPPPPEGSKDPSTRYLHVSEKAPLDEARLADWCRQASALPGFGKVAD</sequence>
<dbReference type="AlphaFoldDB" id="A0A2U2CCI2"/>
<dbReference type="Gene3D" id="3.90.1150.200">
    <property type="match status" value="1"/>
</dbReference>
<proteinExistence type="predicted"/>
<dbReference type="Pfam" id="PF08818">
    <property type="entry name" value="DUF1801"/>
    <property type="match status" value="1"/>
</dbReference>
<dbReference type="GO" id="GO:0016301">
    <property type="term" value="F:kinase activity"/>
    <property type="evidence" value="ECO:0007669"/>
    <property type="project" value="UniProtKB-KW"/>
</dbReference>
<evidence type="ECO:0000259" key="1">
    <source>
        <dbReference type="Pfam" id="PF08818"/>
    </source>
</evidence>
<dbReference type="Proteomes" id="UP000244940">
    <property type="component" value="Unassembled WGS sequence"/>
</dbReference>
<dbReference type="GeneID" id="94364713"/>
<dbReference type="SUPFAM" id="SSF159888">
    <property type="entry name" value="YdhG-like"/>
    <property type="match status" value="1"/>
</dbReference>
<evidence type="ECO:0000313" key="2">
    <source>
        <dbReference type="EMBL" id="PWE29569.1"/>
    </source>
</evidence>
<dbReference type="EMBL" id="QEYD01000004">
    <property type="protein sequence ID" value="PWE29569.1"/>
    <property type="molecule type" value="Genomic_DNA"/>
</dbReference>
<organism evidence="2 3">
    <name type="scientific">Pararhodobacter marinus</name>
    <dbReference type="NCBI Taxonomy" id="2184063"/>
    <lineage>
        <taxon>Bacteria</taxon>
        <taxon>Pseudomonadati</taxon>
        <taxon>Pseudomonadota</taxon>
        <taxon>Alphaproteobacteria</taxon>
        <taxon>Rhodobacterales</taxon>
        <taxon>Paracoccaceae</taxon>
        <taxon>Pararhodobacter</taxon>
    </lineage>
</organism>
<dbReference type="InterPro" id="IPR014922">
    <property type="entry name" value="YdhG-like"/>
</dbReference>
<keyword evidence="2" id="KW-0418">Kinase</keyword>
<keyword evidence="2" id="KW-0808">Transferase</keyword>
<name>A0A2U2CCI2_9RHOB</name>
<feature type="domain" description="YdhG-like" evidence="1">
    <location>
        <begin position="34"/>
        <end position="127"/>
    </location>
</feature>
<protein>
    <submittedName>
        <fullName evidence="2">Histidine kinase</fullName>
    </submittedName>
</protein>
<accession>A0A2U2CCI2</accession>
<gene>
    <name evidence="2" type="ORF">C4N9_07415</name>
</gene>
<evidence type="ECO:0000313" key="3">
    <source>
        <dbReference type="Proteomes" id="UP000244940"/>
    </source>
</evidence>
<reference evidence="2 3" key="1">
    <citation type="submission" date="2018-05" db="EMBL/GenBank/DDBJ databases">
        <title>Pararhodobacter marina sp. nov., isolated from deep-sea water of the Indian Ocean.</title>
        <authorList>
            <person name="Lai Q.Sr."/>
            <person name="Liu X."/>
            <person name="Shao Z."/>
        </authorList>
    </citation>
    <scope>NUCLEOTIDE SEQUENCE [LARGE SCALE GENOMIC DNA]</scope>
    <source>
        <strain evidence="2 3">CIC4N-9</strain>
    </source>
</reference>
<dbReference type="OrthoDB" id="9811812at2"/>
<dbReference type="RefSeq" id="WP_109532683.1">
    <property type="nucleotide sequence ID" value="NZ_QEYD01000004.1"/>
</dbReference>
<comment type="caution">
    <text evidence="2">The sequence shown here is derived from an EMBL/GenBank/DDBJ whole genome shotgun (WGS) entry which is preliminary data.</text>
</comment>